<evidence type="ECO:0000313" key="2">
    <source>
        <dbReference type="EMBL" id="PTN07716.1"/>
    </source>
</evidence>
<reference evidence="2 3" key="1">
    <citation type="submission" date="2018-04" db="EMBL/GenBank/DDBJ databases">
        <title>Genomic Encyclopedia of Archaeal and Bacterial Type Strains, Phase II (KMG-II): from individual species to whole genera.</title>
        <authorList>
            <person name="Goeker M."/>
        </authorList>
    </citation>
    <scope>NUCLEOTIDE SEQUENCE [LARGE SCALE GENOMIC DNA]</scope>
    <source>
        <strain evidence="2 3">DSM 28823</strain>
    </source>
</reference>
<keyword evidence="3" id="KW-1185">Reference proteome</keyword>
<organism evidence="2 3">
    <name type="scientific">Mangrovibacterium marinum</name>
    <dbReference type="NCBI Taxonomy" id="1639118"/>
    <lineage>
        <taxon>Bacteria</taxon>
        <taxon>Pseudomonadati</taxon>
        <taxon>Bacteroidota</taxon>
        <taxon>Bacteroidia</taxon>
        <taxon>Marinilabiliales</taxon>
        <taxon>Prolixibacteraceae</taxon>
        <taxon>Mangrovibacterium</taxon>
    </lineage>
</organism>
<accession>A0A2T5BZK3</accession>
<proteinExistence type="predicted"/>
<feature type="region of interest" description="Disordered" evidence="1">
    <location>
        <begin position="1"/>
        <end position="47"/>
    </location>
</feature>
<dbReference type="AlphaFoldDB" id="A0A2T5BZK3"/>
<gene>
    <name evidence="2" type="ORF">C8N47_11459</name>
</gene>
<name>A0A2T5BZK3_9BACT</name>
<protein>
    <submittedName>
        <fullName evidence="2">Uncharacterized protein</fullName>
    </submittedName>
</protein>
<sequence length="47" mass="5270">MYSVAEPNVREAEPAAGEAPSRPFPLGKEKEKSHKIRNLSIKNKSNY</sequence>
<evidence type="ECO:0000256" key="1">
    <source>
        <dbReference type="SAM" id="MobiDB-lite"/>
    </source>
</evidence>
<comment type="caution">
    <text evidence="2">The sequence shown here is derived from an EMBL/GenBank/DDBJ whole genome shotgun (WGS) entry which is preliminary data.</text>
</comment>
<dbReference type="Proteomes" id="UP000243525">
    <property type="component" value="Unassembled WGS sequence"/>
</dbReference>
<dbReference type="EMBL" id="QAAD01000014">
    <property type="protein sequence ID" value="PTN07716.1"/>
    <property type="molecule type" value="Genomic_DNA"/>
</dbReference>
<evidence type="ECO:0000313" key="3">
    <source>
        <dbReference type="Proteomes" id="UP000243525"/>
    </source>
</evidence>